<keyword evidence="6 13" id="KW-0808">Transferase</keyword>
<gene>
    <name evidence="13 16" type="primary">cysC</name>
    <name evidence="16" type="ORF">D9V74_01990</name>
</gene>
<evidence type="ECO:0000256" key="3">
    <source>
        <dbReference type="ARBA" id="ARBA00004806"/>
    </source>
</evidence>
<evidence type="ECO:0000256" key="9">
    <source>
        <dbReference type="ARBA" id="ARBA00022840"/>
    </source>
</evidence>
<evidence type="ECO:0000256" key="10">
    <source>
        <dbReference type="ARBA" id="ARBA00029724"/>
    </source>
</evidence>
<dbReference type="InterPro" id="IPR059117">
    <property type="entry name" value="APS_kinase_dom"/>
</dbReference>
<evidence type="ECO:0000256" key="4">
    <source>
        <dbReference type="ARBA" id="ARBA00007008"/>
    </source>
</evidence>
<reference evidence="16 17" key="2">
    <citation type="submission" date="2019-05" db="EMBL/GenBank/DDBJ databases">
        <title>Genome evolution of the obligate endosymbiont Buchnera aphidicola.</title>
        <authorList>
            <person name="Moran N.A."/>
        </authorList>
    </citation>
    <scope>NUCLEOTIDE SEQUENCE [LARGE SCALE GENOMIC DNA]</scope>
    <source>
        <strain evidence="16 17">Msa</strain>
    </source>
</reference>
<dbReference type="InterPro" id="IPR002891">
    <property type="entry name" value="APS"/>
</dbReference>
<feature type="active site" description="Phosphoserine intermediate" evidence="13">
    <location>
        <position position="111"/>
    </location>
</feature>
<comment type="similarity">
    <text evidence="4 13 14">Belongs to the APS kinase family.</text>
</comment>
<dbReference type="EMBL" id="CP034864">
    <property type="protein sequence ID" value="QCI23941.1"/>
    <property type="molecule type" value="Genomic_DNA"/>
</dbReference>
<evidence type="ECO:0000256" key="5">
    <source>
        <dbReference type="ARBA" id="ARBA00012121"/>
    </source>
</evidence>
<evidence type="ECO:0000256" key="8">
    <source>
        <dbReference type="ARBA" id="ARBA00022777"/>
    </source>
</evidence>
<evidence type="ECO:0000256" key="11">
    <source>
        <dbReference type="ARBA" id="ARBA00031393"/>
    </source>
</evidence>
<keyword evidence="7 13" id="KW-0547">Nucleotide-binding</keyword>
<evidence type="ECO:0000256" key="7">
    <source>
        <dbReference type="ARBA" id="ARBA00022741"/>
    </source>
</evidence>
<feature type="binding site" evidence="13">
    <location>
        <begin position="37"/>
        <end position="44"/>
    </location>
    <ligand>
        <name>ATP</name>
        <dbReference type="ChEBI" id="CHEBI:30616"/>
    </ligand>
</feature>
<keyword evidence="8 13" id="KW-0418">Kinase</keyword>
<reference evidence="16 17" key="1">
    <citation type="submission" date="2018-12" db="EMBL/GenBank/DDBJ databases">
        <authorList>
            <person name="Chong R.A."/>
        </authorList>
    </citation>
    <scope>NUCLEOTIDE SEQUENCE [LARGE SCALE GENOMIC DNA]</scope>
    <source>
        <strain evidence="16 17">Msa</strain>
    </source>
</reference>
<evidence type="ECO:0000256" key="2">
    <source>
        <dbReference type="ARBA" id="ARBA00002632"/>
    </source>
</evidence>
<evidence type="ECO:0000259" key="15">
    <source>
        <dbReference type="Pfam" id="PF01583"/>
    </source>
</evidence>
<keyword evidence="13" id="KW-0597">Phosphoprotein</keyword>
<dbReference type="OrthoDB" id="9804504at2"/>
<comment type="catalytic activity">
    <reaction evidence="1 13 14">
        <text>adenosine 5'-phosphosulfate + ATP = 3'-phosphoadenylyl sulfate + ADP + H(+)</text>
        <dbReference type="Rhea" id="RHEA:24152"/>
        <dbReference type="ChEBI" id="CHEBI:15378"/>
        <dbReference type="ChEBI" id="CHEBI:30616"/>
        <dbReference type="ChEBI" id="CHEBI:58243"/>
        <dbReference type="ChEBI" id="CHEBI:58339"/>
        <dbReference type="ChEBI" id="CHEBI:456216"/>
        <dbReference type="EC" id="2.7.1.25"/>
    </reaction>
</comment>
<comment type="pathway">
    <text evidence="3 13 14">Sulfur metabolism; hydrogen sulfide biosynthesis; sulfite from sulfate: step 2/3.</text>
</comment>
<evidence type="ECO:0000313" key="16">
    <source>
        <dbReference type="EMBL" id="QCI23941.1"/>
    </source>
</evidence>
<evidence type="ECO:0000256" key="6">
    <source>
        <dbReference type="ARBA" id="ARBA00022679"/>
    </source>
</evidence>
<dbReference type="CDD" id="cd02027">
    <property type="entry name" value="APSK"/>
    <property type="match status" value="1"/>
</dbReference>
<dbReference type="AlphaFoldDB" id="A0A4D6YBR8"/>
<dbReference type="GO" id="GO:0004020">
    <property type="term" value="F:adenylylsulfate kinase activity"/>
    <property type="evidence" value="ECO:0007669"/>
    <property type="project" value="UniProtKB-UniRule"/>
</dbReference>
<dbReference type="GO" id="GO:0005524">
    <property type="term" value="F:ATP binding"/>
    <property type="evidence" value="ECO:0007669"/>
    <property type="project" value="UniProtKB-UniRule"/>
</dbReference>
<dbReference type="GO" id="GO:0070814">
    <property type="term" value="P:hydrogen sulfide biosynthetic process"/>
    <property type="evidence" value="ECO:0007669"/>
    <property type="project" value="UniProtKB-UniRule"/>
</dbReference>
<dbReference type="NCBIfam" id="NF003013">
    <property type="entry name" value="PRK03846.1"/>
    <property type="match status" value="1"/>
</dbReference>
<dbReference type="HAMAP" id="MF_00065">
    <property type="entry name" value="Adenylyl_sulf_kinase"/>
    <property type="match status" value="1"/>
</dbReference>
<comment type="function">
    <text evidence="2 13 14">Catalyzes the synthesis of activated sulfate.</text>
</comment>
<dbReference type="Proteomes" id="UP000298745">
    <property type="component" value="Chromosome"/>
</dbReference>
<evidence type="ECO:0000256" key="14">
    <source>
        <dbReference type="RuleBase" id="RU004347"/>
    </source>
</evidence>
<dbReference type="PANTHER" id="PTHR11055:SF1">
    <property type="entry name" value="PAPS SYNTHETASE, ISOFORM D"/>
    <property type="match status" value="1"/>
</dbReference>
<evidence type="ECO:0000256" key="12">
    <source>
        <dbReference type="ARBA" id="ARBA00031464"/>
    </source>
</evidence>
<accession>A0A4D6YBR8</accession>
<dbReference type="InterPro" id="IPR027417">
    <property type="entry name" value="P-loop_NTPase"/>
</dbReference>
<sequence>MNNDNIKRNIFWQYNSITRKKREIKNKHKSIAIWFTGLSGSGKSTIANHLENILFKNSINTYLLDGDNIRSGLCSDLTFSEIDRNENIRRIGEIVKMMLDAGIITLISVISPYRKQREMICNILGGKKNYLEIFVNTPISICESRDPKKLYKKAREGKILDFTGVQSVYEIPDNPSLILNGTYSLEENSKKIINILYENNIIFFN</sequence>
<feature type="domain" description="APS kinase" evidence="15">
    <location>
        <begin position="30"/>
        <end position="179"/>
    </location>
</feature>
<dbReference type="Pfam" id="PF01583">
    <property type="entry name" value="APS_kinase"/>
    <property type="match status" value="1"/>
</dbReference>
<name>A0A4D6YBR8_9GAMM</name>
<evidence type="ECO:0000256" key="1">
    <source>
        <dbReference type="ARBA" id="ARBA00001823"/>
    </source>
</evidence>
<dbReference type="GO" id="GO:0000103">
    <property type="term" value="P:sulfate assimilation"/>
    <property type="evidence" value="ECO:0007669"/>
    <property type="project" value="UniProtKB-UniRule"/>
</dbReference>
<keyword evidence="9 13" id="KW-0067">ATP-binding</keyword>
<dbReference type="PANTHER" id="PTHR11055">
    <property type="entry name" value="BIFUNCTIONAL 3'-PHOSPHOADENOSINE 5'-PHOSPHOSULFATE SYNTHASE"/>
    <property type="match status" value="1"/>
</dbReference>
<dbReference type="NCBIfam" id="TIGR00455">
    <property type="entry name" value="apsK"/>
    <property type="match status" value="1"/>
</dbReference>
<evidence type="ECO:0000256" key="13">
    <source>
        <dbReference type="HAMAP-Rule" id="MF_00065"/>
    </source>
</evidence>
<evidence type="ECO:0000313" key="17">
    <source>
        <dbReference type="Proteomes" id="UP000298745"/>
    </source>
</evidence>
<organism evidence="16 17">
    <name type="scientific">Buchnera aphidicola</name>
    <name type="common">Macrosiphoniella sanborni</name>
    <dbReference type="NCBI Taxonomy" id="1241865"/>
    <lineage>
        <taxon>Bacteria</taxon>
        <taxon>Pseudomonadati</taxon>
        <taxon>Pseudomonadota</taxon>
        <taxon>Gammaproteobacteria</taxon>
        <taxon>Enterobacterales</taxon>
        <taxon>Erwiniaceae</taxon>
        <taxon>Buchnera</taxon>
    </lineage>
</organism>
<dbReference type="RefSeq" id="WP_158362810.1">
    <property type="nucleotide sequence ID" value="NZ_CP034864.1"/>
</dbReference>
<dbReference type="UniPathway" id="UPA00140">
    <property type="reaction ID" value="UER00205"/>
</dbReference>
<protein>
    <recommendedName>
        <fullName evidence="5 13">Adenylyl-sulfate kinase</fullName>
        <ecNumber evidence="5 13">2.7.1.25</ecNumber>
    </recommendedName>
    <alternativeName>
        <fullName evidence="11 13">APS kinase</fullName>
    </alternativeName>
    <alternativeName>
        <fullName evidence="12 13">ATP adenosine-5'-phosphosulfate 3'-phosphotransferase</fullName>
    </alternativeName>
    <alternativeName>
        <fullName evidence="10 13">Adenosine-5'-phosphosulfate kinase</fullName>
    </alternativeName>
</protein>
<proteinExistence type="inferred from homology"/>
<dbReference type="EC" id="2.7.1.25" evidence="5 13"/>
<dbReference type="SUPFAM" id="SSF52540">
    <property type="entry name" value="P-loop containing nucleoside triphosphate hydrolases"/>
    <property type="match status" value="1"/>
</dbReference>
<dbReference type="Gene3D" id="3.40.50.300">
    <property type="entry name" value="P-loop containing nucleotide triphosphate hydrolases"/>
    <property type="match status" value="1"/>
</dbReference>